<feature type="domain" description="DUF4394" evidence="2">
    <location>
        <begin position="59"/>
        <end position="277"/>
    </location>
</feature>
<comment type="caution">
    <text evidence="3">The sequence shown here is derived from an EMBL/GenBank/DDBJ whole genome shotgun (WGS) entry which is preliminary data.</text>
</comment>
<dbReference type="Pfam" id="PF14339">
    <property type="entry name" value="DUF4394"/>
    <property type="match status" value="2"/>
</dbReference>
<sequence length="512" mass="53947">MKNYFNSLRATRLMMILVAAFTFACNDDENPAIPPVDDDPMPGMAPDVNFTALSDDNRIMMFNARDLDSPMDSKSITGLESGEMIVSIDYRPATGQLYGLGSSSRLYLINENNGEATALGEGPFSPAIDGDNASLDFNPTVDRIRLVTASGQNLRLHPELGTVVAEDGMISGGDDPMIGAVAYTNSVAGASSTALYDIDFSANKLFIQDPPNDGGLQEVGDLGVDFMGMGNFDINPDNSAALAVTLNEGESRLYTINLETGAAQWVGTFGNAVLGIAFKTDPVAFATTSGNMLERFNPMSPSSNAVALDGLNEGETIVGLDFRPANATLYAISNQSRMFTVNTANGSLMAVGDGLSPMLEGESFGFDFNPTVDRIRLVSNTGQNLRLHPDLGTVVAVDGNLNPGTPFINGAAYTNNIPTAETTVLFVLDSNNGMLYRQDPPNDGGLVEIGSLGVEFTAENGFDIGGMSDMAFALLTVDGMTGVYSIDLSTGEASKVSDFNVQATAMAVGLGF</sequence>
<dbReference type="Proteomes" id="UP000727490">
    <property type="component" value="Unassembled WGS sequence"/>
</dbReference>
<feature type="domain" description="DUF4394" evidence="2">
    <location>
        <begin position="293"/>
        <end position="504"/>
    </location>
</feature>
<gene>
    <name evidence="3" type="ORF">EGN73_05315</name>
</gene>
<evidence type="ECO:0000313" key="3">
    <source>
        <dbReference type="EMBL" id="MBW3467229.1"/>
    </source>
</evidence>
<dbReference type="PROSITE" id="PS51257">
    <property type="entry name" value="PROKAR_LIPOPROTEIN"/>
    <property type="match status" value="1"/>
</dbReference>
<accession>A0A951MBG0</accession>
<keyword evidence="1" id="KW-0732">Signal</keyword>
<feature type="chain" id="PRO_5037047652" evidence="1">
    <location>
        <begin position="25"/>
        <end position="512"/>
    </location>
</feature>
<dbReference type="RefSeq" id="WP_219287476.1">
    <property type="nucleotide sequence ID" value="NZ_RPHB01000002.1"/>
</dbReference>
<dbReference type="EMBL" id="RPHB01000002">
    <property type="protein sequence ID" value="MBW3467229.1"/>
    <property type="molecule type" value="Genomic_DNA"/>
</dbReference>
<name>A0A951MBG0_9BACT</name>
<reference evidence="3 4" key="1">
    <citation type="journal article" date="2020" name="Syst. Appl. Microbiol.">
        <title>Arthrospiribacter ruber gen. nov., sp. nov., a novel bacterium isolated from Arthrospira cultures.</title>
        <authorList>
            <person name="Waleron M."/>
            <person name="Misztak A."/>
            <person name="Waleron M.M."/>
            <person name="Furmaniak M."/>
            <person name="Mrozik A."/>
            <person name="Waleron K."/>
        </authorList>
    </citation>
    <scope>NUCLEOTIDE SEQUENCE [LARGE SCALE GENOMIC DNA]</scope>
    <source>
        <strain evidence="3 4">DPMB0001</strain>
    </source>
</reference>
<dbReference type="InterPro" id="IPR025507">
    <property type="entry name" value="DUF4394"/>
</dbReference>
<organism evidence="3 4">
    <name type="scientific">Arthrospiribacter ruber</name>
    <dbReference type="NCBI Taxonomy" id="2487934"/>
    <lineage>
        <taxon>Bacteria</taxon>
        <taxon>Pseudomonadati</taxon>
        <taxon>Bacteroidota</taxon>
        <taxon>Cytophagia</taxon>
        <taxon>Cytophagales</taxon>
        <taxon>Cyclobacteriaceae</taxon>
        <taxon>Arthrospiribacter</taxon>
    </lineage>
</organism>
<proteinExistence type="predicted"/>
<evidence type="ECO:0000313" key="4">
    <source>
        <dbReference type="Proteomes" id="UP000727490"/>
    </source>
</evidence>
<feature type="signal peptide" evidence="1">
    <location>
        <begin position="1"/>
        <end position="24"/>
    </location>
</feature>
<evidence type="ECO:0000259" key="2">
    <source>
        <dbReference type="Pfam" id="PF14339"/>
    </source>
</evidence>
<protein>
    <submittedName>
        <fullName evidence="3">DUF4394 domain-containing protein</fullName>
    </submittedName>
</protein>
<dbReference type="AlphaFoldDB" id="A0A951MBG0"/>
<evidence type="ECO:0000256" key="1">
    <source>
        <dbReference type="SAM" id="SignalP"/>
    </source>
</evidence>
<keyword evidence="4" id="KW-1185">Reference proteome</keyword>